<proteinExistence type="predicted"/>
<reference evidence="1 2" key="1">
    <citation type="submission" date="2014-08" db="EMBL/GenBank/DDBJ databases">
        <title>Porphyromonas gulae strain:COT-052_OH1451 Genome sequencing.</title>
        <authorList>
            <person name="Wallis C."/>
            <person name="Deusch O."/>
            <person name="O'Flynn C."/>
            <person name="Davis I."/>
            <person name="Jospin G."/>
            <person name="Darling A.E."/>
            <person name="Coil D.A."/>
            <person name="Alexiev A."/>
            <person name="Horsfall A."/>
            <person name="Kirkwood N."/>
            <person name="Harris S."/>
            <person name="Eisen J.A."/>
        </authorList>
    </citation>
    <scope>NUCLEOTIDE SEQUENCE [LARGE SCALE GENOMIC DNA]</scope>
    <source>
        <strain evidence="2">COT-052 OH1451</strain>
    </source>
</reference>
<evidence type="ECO:0008006" key="3">
    <source>
        <dbReference type="Google" id="ProtNLM"/>
    </source>
</evidence>
<dbReference type="CDD" id="cd05483">
    <property type="entry name" value="retropepsin_like_bacteria"/>
    <property type="match status" value="1"/>
</dbReference>
<dbReference type="Proteomes" id="UP000030130">
    <property type="component" value="Unassembled WGS sequence"/>
</dbReference>
<organism evidence="1 2">
    <name type="scientific">Porphyromonas gulae</name>
    <dbReference type="NCBI Taxonomy" id="111105"/>
    <lineage>
        <taxon>Bacteria</taxon>
        <taxon>Pseudomonadati</taxon>
        <taxon>Bacteroidota</taxon>
        <taxon>Bacteroidia</taxon>
        <taxon>Bacteroidales</taxon>
        <taxon>Porphyromonadaceae</taxon>
        <taxon>Porphyromonas</taxon>
    </lineage>
</organism>
<accession>A0A0A2FE65</accession>
<dbReference type="RefSeq" id="WP_039420502.1">
    <property type="nucleotide sequence ID" value="NZ_JRAI01000029.1"/>
</dbReference>
<dbReference type="AlphaFoldDB" id="A0A0A2FE65"/>
<gene>
    <name evidence="1" type="ORF">HR08_03405</name>
</gene>
<sequence>MRGIIFIMITMLICIACGKRQKPKERIDIWEENVDTAIIAKVSLSEEKVLVPFRRTESGLAEVQVSLNGIPFNMIWDTGASVTCISLLELQKLAKEDKISLDDYVGPTMSEIADGSTTKSAVFTIKEIFIQAKDNKHLILRDVAAMVSPNTKAPLLIGQNVISHLPKHSFNEFNEVIEFE</sequence>
<dbReference type="InterPro" id="IPR021109">
    <property type="entry name" value="Peptidase_aspartic_dom_sf"/>
</dbReference>
<dbReference type="EMBL" id="JRAI01000029">
    <property type="protein sequence ID" value="KGN86694.1"/>
    <property type="molecule type" value="Genomic_DNA"/>
</dbReference>
<dbReference type="Gene3D" id="2.40.70.10">
    <property type="entry name" value="Acid Proteases"/>
    <property type="match status" value="1"/>
</dbReference>
<dbReference type="InterPro" id="IPR034122">
    <property type="entry name" value="Retropepsin-like_bacterial"/>
</dbReference>
<protein>
    <recommendedName>
        <fullName evidence="3">Aspartyl protease</fullName>
    </recommendedName>
</protein>
<dbReference type="Pfam" id="PF13975">
    <property type="entry name" value="gag-asp_proteas"/>
    <property type="match status" value="1"/>
</dbReference>
<evidence type="ECO:0000313" key="1">
    <source>
        <dbReference type="EMBL" id="KGN86694.1"/>
    </source>
</evidence>
<dbReference type="SUPFAM" id="SSF50630">
    <property type="entry name" value="Acid proteases"/>
    <property type="match status" value="1"/>
</dbReference>
<dbReference type="OrthoDB" id="5580718at2"/>
<comment type="caution">
    <text evidence="1">The sequence shown here is derived from an EMBL/GenBank/DDBJ whole genome shotgun (WGS) entry which is preliminary data.</text>
</comment>
<evidence type="ECO:0000313" key="2">
    <source>
        <dbReference type="Proteomes" id="UP000030130"/>
    </source>
</evidence>
<name>A0A0A2FE65_9PORP</name>